<keyword evidence="3" id="KW-0804">Transcription</keyword>
<keyword evidence="7" id="KW-1185">Reference proteome</keyword>
<dbReference type="InterPro" id="IPR009057">
    <property type="entry name" value="Homeodomain-like_sf"/>
</dbReference>
<dbReference type="SUPFAM" id="SSF46689">
    <property type="entry name" value="Homeodomain-like"/>
    <property type="match status" value="1"/>
</dbReference>
<dbReference type="InterPro" id="IPR001647">
    <property type="entry name" value="HTH_TetR"/>
</dbReference>
<comment type="caution">
    <text evidence="6">The sequence shown here is derived from an EMBL/GenBank/DDBJ whole genome shotgun (WGS) entry which is preliminary data.</text>
</comment>
<reference evidence="6 7" key="1">
    <citation type="journal article" date="2022" name="Genome Biol. Evol.">
        <title>Host diet, physiology and behaviors set the stage for Lachnospiraceae cladogenesis.</title>
        <authorList>
            <person name="Vera-Ponce De Leon A."/>
            <person name="Schneider M."/>
            <person name="Jahnes B.C."/>
            <person name="Sadowski V."/>
            <person name="Camuy-Velez L.A."/>
            <person name="Duan J."/>
            <person name="Sabree Z.L."/>
        </authorList>
    </citation>
    <scope>NUCLEOTIDE SEQUENCE [LARGE SCALE GENOMIC DNA]</scope>
    <source>
        <strain evidence="6 7">PAL113</strain>
    </source>
</reference>
<dbReference type="InterPro" id="IPR025996">
    <property type="entry name" value="MT1864/Rv1816-like_C"/>
</dbReference>
<accession>A0ABT1EDD0</accession>
<organism evidence="6 7">
    <name type="scientific">Aequitasia blattaphilus</name>
    <dbReference type="NCBI Taxonomy" id="2949332"/>
    <lineage>
        <taxon>Bacteria</taxon>
        <taxon>Bacillati</taxon>
        <taxon>Bacillota</taxon>
        <taxon>Clostridia</taxon>
        <taxon>Lachnospirales</taxon>
        <taxon>Lachnospiraceae</taxon>
        <taxon>Aequitasia</taxon>
    </lineage>
</organism>
<dbReference type="Proteomes" id="UP001523566">
    <property type="component" value="Unassembled WGS sequence"/>
</dbReference>
<protein>
    <submittedName>
        <fullName evidence="6">TetR/AcrR family transcriptional regulator</fullName>
    </submittedName>
</protein>
<dbReference type="InterPro" id="IPR003012">
    <property type="entry name" value="Tet_transcr_reg_TetR"/>
</dbReference>
<evidence type="ECO:0000259" key="5">
    <source>
        <dbReference type="PROSITE" id="PS50977"/>
    </source>
</evidence>
<evidence type="ECO:0000256" key="3">
    <source>
        <dbReference type="ARBA" id="ARBA00023163"/>
    </source>
</evidence>
<dbReference type="EMBL" id="JAMZFW010000016">
    <property type="protein sequence ID" value="MCP1102962.1"/>
    <property type="molecule type" value="Genomic_DNA"/>
</dbReference>
<dbReference type="SUPFAM" id="SSF48498">
    <property type="entry name" value="Tetracyclin repressor-like, C-terminal domain"/>
    <property type="match status" value="1"/>
</dbReference>
<feature type="DNA-binding region" description="H-T-H motif" evidence="4">
    <location>
        <begin position="28"/>
        <end position="47"/>
    </location>
</feature>
<dbReference type="PRINTS" id="PR00400">
    <property type="entry name" value="TETREPRESSOR"/>
</dbReference>
<keyword evidence="2 4" id="KW-0238">DNA-binding</keyword>
<sequence length="192" mass="21550">MSRKGLEIETIVKTATELTDEKGFDRLTIKEVSERLGIKSPSLYNHVGSLSELKELVSSYVMEQVRDGMVKASMGQNGVEALKEMGRYYIRFAREHGRLYEIIQWMNVGTEEQSEAIFSGVMDLICDMAGELGVSELEAAHIIRTVRSLAHGFASVESHDGFTYPSSVESSYEYALDLLFCGIKASREEEYL</sequence>
<proteinExistence type="predicted"/>
<dbReference type="Pfam" id="PF13305">
    <property type="entry name" value="TetR_C_33"/>
    <property type="match status" value="1"/>
</dbReference>
<dbReference type="PROSITE" id="PS50977">
    <property type="entry name" value="HTH_TETR_2"/>
    <property type="match status" value="1"/>
</dbReference>
<feature type="domain" description="HTH tetR-type" evidence="5">
    <location>
        <begin position="5"/>
        <end position="65"/>
    </location>
</feature>
<evidence type="ECO:0000313" key="6">
    <source>
        <dbReference type="EMBL" id="MCP1102962.1"/>
    </source>
</evidence>
<name>A0ABT1EDD0_9FIRM</name>
<evidence type="ECO:0000256" key="4">
    <source>
        <dbReference type="PROSITE-ProRule" id="PRU00335"/>
    </source>
</evidence>
<keyword evidence="1" id="KW-0805">Transcription regulation</keyword>
<gene>
    <name evidence="6" type="ORF">NK125_11085</name>
</gene>
<dbReference type="Gene3D" id="1.10.10.60">
    <property type="entry name" value="Homeodomain-like"/>
    <property type="match status" value="1"/>
</dbReference>
<evidence type="ECO:0000256" key="2">
    <source>
        <dbReference type="ARBA" id="ARBA00023125"/>
    </source>
</evidence>
<dbReference type="Pfam" id="PF00440">
    <property type="entry name" value="TetR_N"/>
    <property type="match status" value="1"/>
</dbReference>
<dbReference type="InterPro" id="IPR036271">
    <property type="entry name" value="Tet_transcr_reg_TetR-rel_C_sf"/>
</dbReference>
<dbReference type="Gene3D" id="1.10.357.10">
    <property type="entry name" value="Tetracycline Repressor, domain 2"/>
    <property type="match status" value="1"/>
</dbReference>
<evidence type="ECO:0000256" key="1">
    <source>
        <dbReference type="ARBA" id="ARBA00023015"/>
    </source>
</evidence>
<evidence type="ECO:0000313" key="7">
    <source>
        <dbReference type="Proteomes" id="UP001523566"/>
    </source>
</evidence>
<dbReference type="RefSeq" id="WP_262066750.1">
    <property type="nucleotide sequence ID" value="NZ_JAMXOD010000016.1"/>
</dbReference>